<sequence>MTLQLTGFHHLTAVSADIRENKRFYTQDLGMRLVKRSVNQDDVSAYHLFYADSVGSPGSDITFFDWKVPRERRGNNTVTRTGLRVQGEASLGYWKARFAELNVSHGDIHDRGGRPVLDFEDHEGQRLSLTPDGGAGDAPVAWAGSPVPAEHQIRGLGPITMTVPNLRNTDLVLQRVMNLRPLRDYPNPESPTHTVHVYEMGDPAQAGPHAELHVAVRPDLAPASPGAGGVHHVAFRTPNDEQYHAWTQHFRHFGLQTSGEVDRFWFRSLYFREPNGVLYEIATDGPGFGVDEDMHTLGEKVILPPFLEGRREQILAGLKPID</sequence>
<proteinExistence type="predicted"/>
<name>A0A2K3UXA0_9DEIO</name>
<dbReference type="SUPFAM" id="SSF54593">
    <property type="entry name" value="Glyoxalase/Bleomycin resistance protein/Dihydroxybiphenyl dioxygenase"/>
    <property type="match status" value="1"/>
</dbReference>
<dbReference type="RefSeq" id="WP_103311603.1">
    <property type="nucleotide sequence ID" value="NZ_PPPD01000001.1"/>
</dbReference>
<protein>
    <submittedName>
        <fullName evidence="2">Ring-cleaving dioxygenase</fullName>
    </submittedName>
</protein>
<gene>
    <name evidence="2" type="ORF">CVO96_07005</name>
</gene>
<dbReference type="AlphaFoldDB" id="A0A2K3UXA0"/>
<dbReference type="PANTHER" id="PTHR36110">
    <property type="entry name" value="RING-CLEAVING DIOXYGENASE MHQE-RELATED"/>
    <property type="match status" value="1"/>
</dbReference>
<feature type="domain" description="VOC" evidence="1">
    <location>
        <begin position="7"/>
        <end position="132"/>
    </location>
</feature>
<dbReference type="Proteomes" id="UP000236379">
    <property type="component" value="Unassembled WGS sequence"/>
</dbReference>
<dbReference type="PANTHER" id="PTHR36110:SF4">
    <property type="entry name" value="RING-CLEAVING DIOXYGENASE MHQA-RELATED"/>
    <property type="match status" value="1"/>
</dbReference>
<dbReference type="InterPro" id="IPR037523">
    <property type="entry name" value="VOC_core"/>
</dbReference>
<evidence type="ECO:0000313" key="2">
    <source>
        <dbReference type="EMBL" id="PNY81160.1"/>
    </source>
</evidence>
<evidence type="ECO:0000313" key="3">
    <source>
        <dbReference type="Proteomes" id="UP000236379"/>
    </source>
</evidence>
<accession>A0A2K3UXA0</accession>
<keyword evidence="2" id="KW-0560">Oxidoreductase</keyword>
<reference evidence="2 3" key="1">
    <citation type="submission" date="2018-01" db="EMBL/GenBank/DDBJ databases">
        <title>Deinococcus koreensis sp. nov., a radiation-resistant bacterium isolated from river water.</title>
        <authorList>
            <person name="Choi A."/>
        </authorList>
    </citation>
    <scope>NUCLEOTIDE SEQUENCE [LARGE SCALE GENOMIC DNA]</scope>
    <source>
        <strain evidence="2 3">SJW1-2</strain>
    </source>
</reference>
<keyword evidence="3" id="KW-1185">Reference proteome</keyword>
<comment type="caution">
    <text evidence="2">The sequence shown here is derived from an EMBL/GenBank/DDBJ whole genome shotgun (WGS) entry which is preliminary data.</text>
</comment>
<keyword evidence="2" id="KW-0223">Dioxygenase</keyword>
<dbReference type="Gene3D" id="3.10.180.10">
    <property type="entry name" value="2,3-Dihydroxybiphenyl 1,2-Dioxygenase, domain 1"/>
    <property type="match status" value="2"/>
</dbReference>
<feature type="domain" description="VOC" evidence="1">
    <location>
        <begin position="155"/>
        <end position="284"/>
    </location>
</feature>
<dbReference type="PROSITE" id="PS51819">
    <property type="entry name" value="VOC"/>
    <property type="match status" value="2"/>
</dbReference>
<dbReference type="InterPro" id="IPR029068">
    <property type="entry name" value="Glyas_Bleomycin-R_OHBP_Dase"/>
</dbReference>
<dbReference type="InterPro" id="IPR052537">
    <property type="entry name" value="Extradiol_RC_dioxygenase"/>
</dbReference>
<evidence type="ECO:0000259" key="1">
    <source>
        <dbReference type="PROSITE" id="PS51819"/>
    </source>
</evidence>
<dbReference type="CDD" id="cd08347">
    <property type="entry name" value="PcpA_C_like"/>
    <property type="match status" value="1"/>
</dbReference>
<organism evidence="2 3">
    <name type="scientific">Deinococcus koreensis</name>
    <dbReference type="NCBI Taxonomy" id="2054903"/>
    <lineage>
        <taxon>Bacteria</taxon>
        <taxon>Thermotogati</taxon>
        <taxon>Deinococcota</taxon>
        <taxon>Deinococci</taxon>
        <taxon>Deinococcales</taxon>
        <taxon>Deinococcaceae</taxon>
        <taxon>Deinococcus</taxon>
    </lineage>
</organism>
<dbReference type="OrthoDB" id="9785698at2"/>
<dbReference type="GO" id="GO:0051213">
    <property type="term" value="F:dioxygenase activity"/>
    <property type="evidence" value="ECO:0007669"/>
    <property type="project" value="UniProtKB-KW"/>
</dbReference>
<dbReference type="InterPro" id="IPR004360">
    <property type="entry name" value="Glyas_Fos-R_dOase_dom"/>
</dbReference>
<dbReference type="Pfam" id="PF00903">
    <property type="entry name" value="Glyoxalase"/>
    <property type="match status" value="2"/>
</dbReference>
<dbReference type="EMBL" id="PPPD01000001">
    <property type="protein sequence ID" value="PNY81160.1"/>
    <property type="molecule type" value="Genomic_DNA"/>
</dbReference>